<dbReference type="PROSITE" id="PS50893">
    <property type="entry name" value="ABC_TRANSPORTER_2"/>
    <property type="match status" value="2"/>
</dbReference>
<evidence type="ECO:0000256" key="13">
    <source>
        <dbReference type="SAM" id="MobiDB-lite"/>
    </source>
</evidence>
<evidence type="ECO:0000256" key="11">
    <source>
        <dbReference type="ARBA" id="ARBA00022917"/>
    </source>
</evidence>
<keyword evidence="3" id="KW-0820">tRNA-binding</keyword>
<dbReference type="CDD" id="cd03221">
    <property type="entry name" value="ABCF_EF-3"/>
    <property type="match status" value="2"/>
</dbReference>
<evidence type="ECO:0000256" key="10">
    <source>
        <dbReference type="ARBA" id="ARBA00022884"/>
    </source>
</evidence>
<evidence type="ECO:0000256" key="6">
    <source>
        <dbReference type="ARBA" id="ARBA00022741"/>
    </source>
</evidence>
<dbReference type="InterPro" id="IPR032524">
    <property type="entry name" value="ABC_tran_C"/>
</dbReference>
<keyword evidence="11" id="KW-0648">Protein biosynthesis</keyword>
<evidence type="ECO:0000256" key="3">
    <source>
        <dbReference type="ARBA" id="ARBA00022555"/>
    </source>
</evidence>
<gene>
    <name evidence="15" type="ORF">LXM24_00520</name>
</gene>
<dbReference type="SUPFAM" id="SSF52540">
    <property type="entry name" value="P-loop containing nucleoside triphosphate hydrolases"/>
    <property type="match status" value="2"/>
</dbReference>
<keyword evidence="10" id="KW-0694">RNA-binding</keyword>
<evidence type="ECO:0000256" key="5">
    <source>
        <dbReference type="ARBA" id="ARBA00022737"/>
    </source>
</evidence>
<feature type="coiled-coil region" evidence="12">
    <location>
        <begin position="573"/>
        <end position="630"/>
    </location>
</feature>
<dbReference type="GO" id="GO:0016887">
    <property type="term" value="F:ATP hydrolysis activity"/>
    <property type="evidence" value="ECO:0007669"/>
    <property type="project" value="InterPro"/>
</dbReference>
<comment type="caution">
    <text evidence="15">The sequence shown here is derived from an EMBL/GenBank/DDBJ whole genome shotgun (WGS) entry which is preliminary data.</text>
</comment>
<feature type="domain" description="ABC transporter" evidence="14">
    <location>
        <begin position="4"/>
        <end position="247"/>
    </location>
</feature>
<proteinExistence type="inferred from homology"/>
<evidence type="ECO:0000313" key="15">
    <source>
        <dbReference type="EMBL" id="MCF0038548.1"/>
    </source>
</evidence>
<protein>
    <submittedName>
        <fullName evidence="15">ABC-F family ATP-binding cassette domain-containing protein</fullName>
    </submittedName>
</protein>
<dbReference type="SMART" id="SM00382">
    <property type="entry name" value="AAA"/>
    <property type="match status" value="2"/>
</dbReference>
<feature type="domain" description="ABC transporter" evidence="14">
    <location>
        <begin position="312"/>
        <end position="530"/>
    </location>
</feature>
<dbReference type="Gene3D" id="3.40.50.300">
    <property type="entry name" value="P-loop containing nucleotide triphosphate hydrolases"/>
    <property type="match status" value="2"/>
</dbReference>
<accession>A0A9X1P799</accession>
<dbReference type="InterPro" id="IPR003593">
    <property type="entry name" value="AAA+_ATPase"/>
</dbReference>
<dbReference type="GO" id="GO:0019843">
    <property type="term" value="F:rRNA binding"/>
    <property type="evidence" value="ECO:0007669"/>
    <property type="project" value="UniProtKB-KW"/>
</dbReference>
<keyword evidence="6" id="KW-0547">Nucleotide-binding</keyword>
<organism evidence="15 16">
    <name type="scientific">Dyadobacter fanqingshengii</name>
    <dbReference type="NCBI Taxonomy" id="2906443"/>
    <lineage>
        <taxon>Bacteria</taxon>
        <taxon>Pseudomonadati</taxon>
        <taxon>Bacteroidota</taxon>
        <taxon>Cytophagia</taxon>
        <taxon>Cytophagales</taxon>
        <taxon>Spirosomataceae</taxon>
        <taxon>Dyadobacter</taxon>
    </lineage>
</organism>
<dbReference type="Pfam" id="PF16326">
    <property type="entry name" value="ABC_tran_CTD"/>
    <property type="match status" value="1"/>
</dbReference>
<keyword evidence="4" id="KW-0699">rRNA-binding</keyword>
<dbReference type="InterPro" id="IPR037118">
    <property type="entry name" value="Val-tRNA_synth_C_sf"/>
</dbReference>
<dbReference type="AlphaFoldDB" id="A0A9X1P799"/>
<evidence type="ECO:0000256" key="12">
    <source>
        <dbReference type="SAM" id="Coils"/>
    </source>
</evidence>
<dbReference type="PANTHER" id="PTHR42855:SF1">
    <property type="entry name" value="ABC TRANSPORTER DOMAIN-CONTAINING PROTEIN"/>
    <property type="match status" value="1"/>
</dbReference>
<dbReference type="RefSeq" id="WP_234611064.1">
    <property type="nucleotide sequence ID" value="NZ_CP098806.1"/>
</dbReference>
<dbReference type="PROSITE" id="PS00211">
    <property type="entry name" value="ABC_TRANSPORTER_1"/>
    <property type="match status" value="2"/>
</dbReference>
<keyword evidence="7" id="KW-0378">Hydrolase</keyword>
<evidence type="ECO:0000259" key="14">
    <source>
        <dbReference type="PROSITE" id="PS50893"/>
    </source>
</evidence>
<dbReference type="GO" id="GO:0003677">
    <property type="term" value="F:DNA binding"/>
    <property type="evidence" value="ECO:0007669"/>
    <property type="project" value="InterPro"/>
</dbReference>
<evidence type="ECO:0000256" key="1">
    <source>
        <dbReference type="ARBA" id="ARBA00005868"/>
    </source>
</evidence>
<dbReference type="FunFam" id="3.40.50.300:FF:000011">
    <property type="entry name" value="Putative ABC transporter ATP-binding component"/>
    <property type="match status" value="1"/>
</dbReference>
<name>A0A9X1P799_9BACT</name>
<dbReference type="InterPro" id="IPR017871">
    <property type="entry name" value="ABC_transporter-like_CS"/>
</dbReference>
<evidence type="ECO:0000256" key="2">
    <source>
        <dbReference type="ARBA" id="ARBA00022490"/>
    </source>
</evidence>
<dbReference type="Pfam" id="PF12848">
    <property type="entry name" value="ABC_tran_Xtn"/>
    <property type="match status" value="1"/>
</dbReference>
<comment type="similarity">
    <text evidence="1">Belongs to the ABC transporter superfamily. ABCF family. Translational throttle EttA subfamily.</text>
</comment>
<evidence type="ECO:0000256" key="9">
    <source>
        <dbReference type="ARBA" id="ARBA00022845"/>
    </source>
</evidence>
<keyword evidence="8 15" id="KW-0067">ATP-binding</keyword>
<dbReference type="Gene3D" id="1.10.287.380">
    <property type="entry name" value="Valyl-tRNA synthetase, C-terminal domain"/>
    <property type="match status" value="1"/>
</dbReference>
<dbReference type="Proteomes" id="UP001139700">
    <property type="component" value="Unassembled WGS sequence"/>
</dbReference>
<dbReference type="InterPro" id="IPR051309">
    <property type="entry name" value="ABCF_ATPase"/>
</dbReference>
<dbReference type="InterPro" id="IPR027417">
    <property type="entry name" value="P-loop_NTPase"/>
</dbReference>
<keyword evidence="16" id="KW-1185">Reference proteome</keyword>
<dbReference type="InterPro" id="IPR003439">
    <property type="entry name" value="ABC_transporter-like_ATP-bd"/>
</dbReference>
<feature type="region of interest" description="Disordered" evidence="13">
    <location>
        <begin position="522"/>
        <end position="544"/>
    </location>
</feature>
<sequence length="638" mass="72472">MNYLSAENIAKSFGDQWLFKNINFGISRGDKVALIGTNGTGKTTFLNILTGKIPADEGEVSIRKDIRVGYLDQSPAFDESLTVLDVIFSSNNPVAQVVKRYEHAIETDNHDELSEVMEDMDKYNAWDFEYRTKEILGRLGIHHTENLFGTLSGGQRKRVAMAKVLLEDPDLLILDEPTNHLDLDTVEWLENYLNTSNTTLLVVTHDRYFLDTVCNQMLELDHGSAYPYKGNYTYFLEKKAEREEMEAAGIDKARNLMRKELDWIRRQPKARGTKAKYRVDAFEELKEKASQKKFDTQMELNVRTSRLGSKIIELENVSKGFGERQLIKNFEYTFRKGDRIGIVGQNGMGKSTLLNMITGELMPDKGQIVKGETVQFGYYKQSDLVFNENQRVIDIVKDVAEVVQLGTGETVTVGHLLQAFLFSPSKQYDFISKLSGGEKRRLQLLLILIKQPNFLILDEPTNDLDIASLNVLEEFLLNFPGCLVIVSHDRYFLDRLVQHIFVFEGEGKISDFPGNYTELREYQDEQEAEKKTSGSNANAGKSNTTHVIQPIKETVTPAVAAPVAATAPKRKLSYKEQKEMEQLESDIAKMEEQKGVLVKKLNDGGSHAELAQWSKQIEELTESQADKEMRWLELSENA</sequence>
<dbReference type="PANTHER" id="PTHR42855">
    <property type="entry name" value="ABC TRANSPORTER ATP-BINDING SUBUNIT"/>
    <property type="match status" value="1"/>
</dbReference>
<evidence type="ECO:0000256" key="4">
    <source>
        <dbReference type="ARBA" id="ARBA00022730"/>
    </source>
</evidence>
<keyword evidence="5" id="KW-0677">Repeat</keyword>
<feature type="compositionally biased region" description="Polar residues" evidence="13">
    <location>
        <begin position="533"/>
        <end position="544"/>
    </location>
</feature>
<dbReference type="FunFam" id="3.40.50.300:FF:000183">
    <property type="entry name" value="ABC transporter ATP-binding protein yjjK"/>
    <property type="match status" value="1"/>
</dbReference>
<reference evidence="15" key="1">
    <citation type="submission" date="2021-12" db="EMBL/GenBank/DDBJ databases">
        <title>Novel species in genus Dyadobacter.</title>
        <authorList>
            <person name="Ma C."/>
        </authorList>
    </citation>
    <scope>NUCLEOTIDE SEQUENCE</scope>
    <source>
        <strain evidence="15">CY399</strain>
    </source>
</reference>
<keyword evidence="9" id="KW-0810">Translation regulation</keyword>
<dbReference type="InterPro" id="IPR032781">
    <property type="entry name" value="ABC_tran_Xtn"/>
</dbReference>
<dbReference type="GO" id="GO:0006412">
    <property type="term" value="P:translation"/>
    <property type="evidence" value="ECO:0007669"/>
    <property type="project" value="UniProtKB-KW"/>
</dbReference>
<dbReference type="EMBL" id="JAJTTA010000001">
    <property type="protein sequence ID" value="MCF0038548.1"/>
    <property type="molecule type" value="Genomic_DNA"/>
</dbReference>
<dbReference type="Pfam" id="PF00005">
    <property type="entry name" value="ABC_tran"/>
    <property type="match status" value="2"/>
</dbReference>
<feature type="compositionally biased region" description="Basic and acidic residues" evidence="13">
    <location>
        <begin position="522"/>
        <end position="532"/>
    </location>
</feature>
<keyword evidence="2" id="KW-0963">Cytoplasm</keyword>
<dbReference type="GO" id="GO:0006417">
    <property type="term" value="P:regulation of translation"/>
    <property type="evidence" value="ECO:0007669"/>
    <property type="project" value="UniProtKB-KW"/>
</dbReference>
<keyword evidence="12" id="KW-0175">Coiled coil</keyword>
<dbReference type="GO" id="GO:0005524">
    <property type="term" value="F:ATP binding"/>
    <property type="evidence" value="ECO:0007669"/>
    <property type="project" value="UniProtKB-KW"/>
</dbReference>
<evidence type="ECO:0000256" key="8">
    <source>
        <dbReference type="ARBA" id="ARBA00022840"/>
    </source>
</evidence>
<dbReference type="GO" id="GO:0000049">
    <property type="term" value="F:tRNA binding"/>
    <property type="evidence" value="ECO:0007669"/>
    <property type="project" value="UniProtKB-KW"/>
</dbReference>
<evidence type="ECO:0000313" key="16">
    <source>
        <dbReference type="Proteomes" id="UP001139700"/>
    </source>
</evidence>
<evidence type="ECO:0000256" key="7">
    <source>
        <dbReference type="ARBA" id="ARBA00022801"/>
    </source>
</evidence>